<evidence type="ECO:0000256" key="4">
    <source>
        <dbReference type="ARBA" id="ARBA00023015"/>
    </source>
</evidence>
<keyword evidence="3" id="KW-0902">Two-component regulatory system</keyword>
<dbReference type="SUPFAM" id="SSF48452">
    <property type="entry name" value="TPR-like"/>
    <property type="match status" value="1"/>
</dbReference>
<sequence length="376" mass="44320">MKVCIFDDETMAIDFLTHQLKKLANIHILFTSTTPYLDDHTDTLKQIDVVFLDIEMPEVDGLSLAEQLNEQYPHIHIVFVSAHKSYAIEAFELSALDYLLKPVQLNRLKKTIKRIEQQLPPNNTILSENRQLLIQVLGSLEFIMDDASITATIQWRTSKSKEVFLFLLHHAGDVLSKSKMVETLWPDVDPDKGFANLYVNIYNVRKSLKPFSHFITIANIDQGYAVKLNHAKVDKHLWCAFFNKSTVLTDATQSEYQRHLDMYKGVYLAELDYIWAEAERFEIDEIWLHHAKLFADFHFKKNDIKQASRWYTTIIKHRPDDEQVAFQLMKLYADLNYRMLVEHQYKDLKKHLHDLNVSMDTTIKKWFAEWQRQYHT</sequence>
<dbReference type="Gene3D" id="1.10.10.10">
    <property type="entry name" value="Winged helix-like DNA-binding domain superfamily/Winged helix DNA-binding domain"/>
    <property type="match status" value="1"/>
</dbReference>
<dbReference type="InterPro" id="IPR001867">
    <property type="entry name" value="OmpR/PhoB-type_DNA-bd"/>
</dbReference>
<dbReference type="Gene3D" id="3.40.50.2300">
    <property type="match status" value="1"/>
</dbReference>
<dbReference type="GO" id="GO:0006355">
    <property type="term" value="P:regulation of DNA-templated transcription"/>
    <property type="evidence" value="ECO:0007669"/>
    <property type="project" value="InterPro"/>
</dbReference>
<dbReference type="InterPro" id="IPR011990">
    <property type="entry name" value="TPR-like_helical_dom_sf"/>
</dbReference>
<evidence type="ECO:0000313" key="10">
    <source>
        <dbReference type="EMBL" id="SFS35731.1"/>
    </source>
</evidence>
<proteinExistence type="inferred from homology"/>
<dbReference type="InterPro" id="IPR005158">
    <property type="entry name" value="BTAD"/>
</dbReference>
<dbReference type="EMBL" id="BJWJ01000001">
    <property type="protein sequence ID" value="GEM03091.1"/>
    <property type="molecule type" value="Genomic_DNA"/>
</dbReference>
<keyword evidence="6" id="KW-0804">Transcription</keyword>
<dbReference type="Pfam" id="PF00072">
    <property type="entry name" value="Response_reg"/>
    <property type="match status" value="1"/>
</dbReference>
<dbReference type="SMART" id="SM00862">
    <property type="entry name" value="Trans_reg_C"/>
    <property type="match status" value="1"/>
</dbReference>
<dbReference type="STRING" id="306541.SAMN05421668_101230"/>
<dbReference type="PANTHER" id="PTHR35807:SF2">
    <property type="entry name" value="TRANSCRIPTIONAL ACTIVATOR DOMAIN"/>
    <property type="match status" value="1"/>
</dbReference>
<evidence type="ECO:0000313" key="11">
    <source>
        <dbReference type="Proteomes" id="UP000199139"/>
    </source>
</evidence>
<dbReference type="Gene3D" id="1.25.40.10">
    <property type="entry name" value="Tetratricopeptide repeat domain"/>
    <property type="match status" value="1"/>
</dbReference>
<dbReference type="Proteomes" id="UP000199139">
    <property type="component" value="Unassembled WGS sequence"/>
</dbReference>
<dbReference type="RefSeq" id="WP_177220594.1">
    <property type="nucleotide sequence ID" value="NZ_BJWJ01000001.1"/>
</dbReference>
<gene>
    <name evidence="9" type="ORF">HMI01_00790</name>
    <name evidence="10" type="ORF">SAMN05421668_101230</name>
</gene>
<comment type="subcellular location">
    <subcellularLocation>
        <location evidence="1">Cytoplasm</location>
    </subcellularLocation>
</comment>
<dbReference type="GO" id="GO:0003677">
    <property type="term" value="F:DNA binding"/>
    <property type="evidence" value="ECO:0007669"/>
    <property type="project" value="UniProtKB-KW"/>
</dbReference>
<protein>
    <submittedName>
        <fullName evidence="10">Two-component response regulator, SAPR family, consists of REC, wHTH and BTAD domains</fullName>
    </submittedName>
</protein>
<dbReference type="GO" id="GO:0000160">
    <property type="term" value="P:phosphorelay signal transduction system"/>
    <property type="evidence" value="ECO:0007669"/>
    <property type="project" value="UniProtKB-KW"/>
</dbReference>
<dbReference type="InterPro" id="IPR016032">
    <property type="entry name" value="Sig_transdc_resp-reg_C-effctor"/>
</dbReference>
<evidence type="ECO:0000256" key="6">
    <source>
        <dbReference type="ARBA" id="ARBA00023163"/>
    </source>
</evidence>
<dbReference type="GO" id="GO:0005737">
    <property type="term" value="C:cytoplasm"/>
    <property type="evidence" value="ECO:0007669"/>
    <property type="project" value="UniProtKB-SubCell"/>
</dbReference>
<evidence type="ECO:0000256" key="7">
    <source>
        <dbReference type="PROSITE-ProRule" id="PRU00169"/>
    </source>
</evidence>
<evidence type="ECO:0000256" key="5">
    <source>
        <dbReference type="ARBA" id="ARBA00023125"/>
    </source>
</evidence>
<evidence type="ECO:0000256" key="1">
    <source>
        <dbReference type="ARBA" id="ARBA00004496"/>
    </source>
</evidence>
<dbReference type="InterPro" id="IPR036388">
    <property type="entry name" value="WH-like_DNA-bd_sf"/>
</dbReference>
<evidence type="ECO:0000256" key="3">
    <source>
        <dbReference type="ARBA" id="ARBA00023012"/>
    </source>
</evidence>
<feature type="domain" description="Response regulatory" evidence="8">
    <location>
        <begin position="2"/>
        <end position="116"/>
    </location>
</feature>
<keyword evidence="5" id="KW-0238">DNA-binding</keyword>
<evidence type="ECO:0000256" key="2">
    <source>
        <dbReference type="ARBA" id="ARBA00005820"/>
    </source>
</evidence>
<dbReference type="SMART" id="SM01043">
    <property type="entry name" value="BTAD"/>
    <property type="match status" value="1"/>
</dbReference>
<dbReference type="InterPro" id="IPR051677">
    <property type="entry name" value="AfsR-DnrI-RedD_regulator"/>
</dbReference>
<evidence type="ECO:0000313" key="12">
    <source>
        <dbReference type="Proteomes" id="UP000321773"/>
    </source>
</evidence>
<evidence type="ECO:0000259" key="8">
    <source>
        <dbReference type="PROSITE" id="PS50110"/>
    </source>
</evidence>
<keyword evidence="7" id="KW-0597">Phosphoprotein</keyword>
<dbReference type="InterPro" id="IPR001789">
    <property type="entry name" value="Sig_transdc_resp-reg_receiver"/>
</dbReference>
<dbReference type="SUPFAM" id="SSF46894">
    <property type="entry name" value="C-terminal effector domain of the bipartite response regulators"/>
    <property type="match status" value="1"/>
</dbReference>
<dbReference type="SUPFAM" id="SSF52172">
    <property type="entry name" value="CheY-like"/>
    <property type="match status" value="1"/>
</dbReference>
<accession>A0A1I6P6C7</accession>
<dbReference type="AlphaFoldDB" id="A0A1I6P6C7"/>
<dbReference type="InterPro" id="IPR011006">
    <property type="entry name" value="CheY-like_superfamily"/>
</dbReference>
<comment type="similarity">
    <text evidence="2">Belongs to the AfsR/DnrI/RedD regulatory family.</text>
</comment>
<dbReference type="PANTHER" id="PTHR35807">
    <property type="entry name" value="TRANSCRIPTIONAL REGULATOR REDD-RELATED"/>
    <property type="match status" value="1"/>
</dbReference>
<keyword evidence="12" id="KW-1185">Reference proteome</keyword>
<dbReference type="Proteomes" id="UP000321773">
    <property type="component" value="Unassembled WGS sequence"/>
</dbReference>
<feature type="modified residue" description="4-aspartylphosphate" evidence="7">
    <location>
        <position position="53"/>
    </location>
</feature>
<reference evidence="9 12" key="2">
    <citation type="submission" date="2019-07" db="EMBL/GenBank/DDBJ databases">
        <title>Whole genome shotgun sequence of Halolactibacillus miurensis NBRC 100873.</title>
        <authorList>
            <person name="Hosoyama A."/>
            <person name="Uohara A."/>
            <person name="Ohji S."/>
            <person name="Ichikawa N."/>
        </authorList>
    </citation>
    <scope>NUCLEOTIDE SEQUENCE [LARGE SCALE GENOMIC DNA]</scope>
    <source>
        <strain evidence="9 12">NBRC 100873</strain>
    </source>
</reference>
<organism evidence="10 11">
    <name type="scientific">Halolactibacillus miurensis</name>
    <dbReference type="NCBI Taxonomy" id="306541"/>
    <lineage>
        <taxon>Bacteria</taxon>
        <taxon>Bacillati</taxon>
        <taxon>Bacillota</taxon>
        <taxon>Bacilli</taxon>
        <taxon>Bacillales</taxon>
        <taxon>Bacillaceae</taxon>
        <taxon>Halolactibacillus</taxon>
    </lineage>
</organism>
<name>A0A1I6P6C7_9BACI</name>
<dbReference type="EMBL" id="FPAI01000001">
    <property type="protein sequence ID" value="SFS35731.1"/>
    <property type="molecule type" value="Genomic_DNA"/>
</dbReference>
<reference evidence="10 11" key="1">
    <citation type="submission" date="2016-10" db="EMBL/GenBank/DDBJ databases">
        <authorList>
            <person name="de Groot N.N."/>
        </authorList>
    </citation>
    <scope>NUCLEOTIDE SEQUENCE [LARGE SCALE GENOMIC DNA]</scope>
    <source>
        <strain evidence="10 11">DSM 17074</strain>
    </source>
</reference>
<evidence type="ECO:0000313" key="9">
    <source>
        <dbReference type="EMBL" id="GEM03091.1"/>
    </source>
</evidence>
<dbReference type="PROSITE" id="PS50110">
    <property type="entry name" value="RESPONSE_REGULATORY"/>
    <property type="match status" value="1"/>
</dbReference>
<dbReference type="SMART" id="SM00448">
    <property type="entry name" value="REC"/>
    <property type="match status" value="1"/>
</dbReference>
<dbReference type="Pfam" id="PF03704">
    <property type="entry name" value="BTAD"/>
    <property type="match status" value="1"/>
</dbReference>
<keyword evidence="4" id="KW-0805">Transcription regulation</keyword>